<proteinExistence type="predicted"/>
<dbReference type="EMBL" id="LKCW01000160">
    <property type="protein sequence ID" value="KPM37615.1"/>
    <property type="molecule type" value="Genomic_DNA"/>
</dbReference>
<feature type="region of interest" description="Disordered" evidence="1">
    <location>
        <begin position="625"/>
        <end position="657"/>
    </location>
</feature>
<dbReference type="PANTHER" id="PTHR46411:SF4">
    <property type="entry name" value="AAA+ ATPASE DOMAIN-CONTAINING PROTEIN"/>
    <property type="match status" value="1"/>
</dbReference>
<feature type="domain" description="AAA+ ATPase lid" evidence="3">
    <location>
        <begin position="606"/>
        <end position="727"/>
    </location>
</feature>
<reference evidence="4 5" key="1">
    <citation type="submission" date="2015-09" db="EMBL/GenBank/DDBJ databases">
        <title>Draft genome of a European isolate of the apple canker pathogen Neonectria ditissima.</title>
        <authorList>
            <person name="Gomez-Cortecero A."/>
            <person name="Harrison R.J."/>
            <person name="Armitage A.D."/>
        </authorList>
    </citation>
    <scope>NUCLEOTIDE SEQUENCE [LARGE SCALE GENOMIC DNA]</scope>
    <source>
        <strain evidence="4 5">R09/05</strain>
    </source>
</reference>
<protein>
    <submittedName>
        <fullName evidence="4">Uncharacterized protein</fullName>
    </submittedName>
</protein>
<dbReference type="PANTHER" id="PTHR46411">
    <property type="entry name" value="FAMILY ATPASE, PUTATIVE-RELATED"/>
    <property type="match status" value="1"/>
</dbReference>
<name>A0A0P7BAN6_9HYPO</name>
<dbReference type="Pfam" id="PF23232">
    <property type="entry name" value="AAA_lid_13"/>
    <property type="match status" value="1"/>
</dbReference>
<dbReference type="AlphaFoldDB" id="A0A0P7BAN6"/>
<accession>A0A0P7BAN6</accession>
<evidence type="ECO:0000313" key="4">
    <source>
        <dbReference type="EMBL" id="KPM37615.1"/>
    </source>
</evidence>
<feature type="region of interest" description="Disordered" evidence="1">
    <location>
        <begin position="1"/>
        <end position="20"/>
    </location>
</feature>
<sequence>MESPQTARTTPAAGKCLPTGKKTPSCFSATNCKFLMDIGALDLLYRSDHIAGPTEFPNFVTRDIYTQREMDEQPEPCKSQPSETVNPDRRETQGSDTAAASLDSEIRDTPEQQDGADENPSLRSSTVPKNSGILYRVVMMEGTSRIFRYSWTPFKGVNRDDDAIQARRELSVLDVSDTVWGESIGKQPQSQLRSNFEEQEDQGSFDIEKVFKVQSYDHTGIRIHSPCIQSVLRSLILYYPGFDAQSDEMMLASPFRQLFHYWDDLQFISSGEQQQKTQATNKNPDTGTEVSIPCTSETYQHLNILLGAPPLERVHRKLILPELKLHSEGKASYNMLWLLFKPGGIVFTKIRGKLAGFVVMNVLHISNNLVTYPEINPLATDRWELSLWNLVYRNGKLGRQSHRVYINRFHAERCISDLPAFPTRCAENQEELRAELIKRGKRYYDIICDKQSHMRYNGPIISEKPYHYEGEIIVDHQSYKLEKFDSYKMEIPEILGEEPQDLSGEPLFSKFNNMECSRSNDLQPAQYLLLPNYVLGFALEKREWDLGTEEVQMEKRLMKWLDRATIWGAIVLIDEAEVYLEQRQAGSISRNALVTGMPTSSRTHRLTDGQRKAIWRSLFDKLDEDQPDGLAGQKVSSHSRPTGQPEENVKPRLTIPQSTRDVALSKDSYPANFQLNGRDIRNILLLAISLARFEALSTARYGKLPVVIKVKAEQLQKVLKNKEEFNEDYKRATGFYPDQMAADRFMRSESAAASEQC</sequence>
<dbReference type="Proteomes" id="UP000050424">
    <property type="component" value="Unassembled WGS sequence"/>
</dbReference>
<evidence type="ECO:0000259" key="2">
    <source>
        <dbReference type="Pfam" id="PF22942"/>
    </source>
</evidence>
<evidence type="ECO:0000259" key="3">
    <source>
        <dbReference type="Pfam" id="PF23232"/>
    </source>
</evidence>
<dbReference type="Pfam" id="PF22942">
    <property type="entry name" value="DUF7025"/>
    <property type="match status" value="1"/>
</dbReference>
<gene>
    <name evidence="4" type="ORF">AK830_g8977</name>
</gene>
<evidence type="ECO:0000256" key="1">
    <source>
        <dbReference type="SAM" id="MobiDB-lite"/>
    </source>
</evidence>
<feature type="region of interest" description="Disordered" evidence="1">
    <location>
        <begin position="70"/>
        <end position="127"/>
    </location>
</feature>
<keyword evidence="5" id="KW-1185">Reference proteome</keyword>
<evidence type="ECO:0000313" key="5">
    <source>
        <dbReference type="Proteomes" id="UP000050424"/>
    </source>
</evidence>
<dbReference type="OrthoDB" id="10042665at2759"/>
<dbReference type="InterPro" id="IPR056599">
    <property type="entry name" value="AAA_lid_fung"/>
</dbReference>
<feature type="domain" description="DUF7025" evidence="2">
    <location>
        <begin position="324"/>
        <end position="425"/>
    </location>
</feature>
<organism evidence="4 5">
    <name type="scientific">Neonectria ditissima</name>
    <dbReference type="NCBI Taxonomy" id="78410"/>
    <lineage>
        <taxon>Eukaryota</taxon>
        <taxon>Fungi</taxon>
        <taxon>Dikarya</taxon>
        <taxon>Ascomycota</taxon>
        <taxon>Pezizomycotina</taxon>
        <taxon>Sordariomycetes</taxon>
        <taxon>Hypocreomycetidae</taxon>
        <taxon>Hypocreales</taxon>
        <taxon>Nectriaceae</taxon>
        <taxon>Neonectria</taxon>
    </lineage>
</organism>
<dbReference type="InterPro" id="IPR054289">
    <property type="entry name" value="DUF7025"/>
</dbReference>
<comment type="caution">
    <text evidence="4">The sequence shown here is derived from an EMBL/GenBank/DDBJ whole genome shotgun (WGS) entry which is preliminary data.</text>
</comment>